<keyword evidence="1" id="KW-0472">Membrane</keyword>
<evidence type="ECO:0000313" key="2">
    <source>
        <dbReference type="EMBL" id="REI41606.1"/>
    </source>
</evidence>
<feature type="transmembrane region" description="Helical" evidence="1">
    <location>
        <begin position="321"/>
        <end position="336"/>
    </location>
</feature>
<dbReference type="Pfam" id="PF14897">
    <property type="entry name" value="EpsG"/>
    <property type="match status" value="1"/>
</dbReference>
<keyword evidence="3" id="KW-1185">Reference proteome</keyword>
<dbReference type="InterPro" id="IPR049458">
    <property type="entry name" value="EpsG-like"/>
</dbReference>
<feature type="transmembrane region" description="Helical" evidence="1">
    <location>
        <begin position="267"/>
        <end position="284"/>
    </location>
</feature>
<proteinExistence type="predicted"/>
<feature type="transmembrane region" description="Helical" evidence="1">
    <location>
        <begin position="290"/>
        <end position="309"/>
    </location>
</feature>
<sequence length="354" mass="41118">MEIFYITLFFSTLISYAGRVNGKRNELNRYFKEPNIIFFYITTSILILVSGLRWNIGDTYFYKHSYRLAGLGYDVGYEYAFNRLIIILNKISSDPQLLLLVTALITNLFILGAIKKYSTYFELSVYMYITSGYYLVTMNGIRQTLAASIFFYFGIKYIIEKKFIKYLILLGILSLFHSTVPFLLICYFFGQEKPWSKKMGLFIVGSLFGAVFYNMLIGVGAAVIGEYSIYLTNFNEGGAHILRIIISAVPVALAFYKREVLAKKWKFSNVFINISLLNFVFMIFSLHNWIFVRFSMYLSLVNLVLLPYIIKNCFKGNDRKILYIGCVVAYFVYFFYDQAITMGIHYRSVILGIY</sequence>
<keyword evidence="1" id="KW-1133">Transmembrane helix</keyword>
<feature type="transmembrane region" description="Helical" evidence="1">
    <location>
        <begin position="201"/>
        <end position="225"/>
    </location>
</feature>
<keyword evidence="1" id="KW-0812">Transmembrane</keyword>
<reference evidence="2 3" key="1">
    <citation type="submission" date="2018-08" db="EMBL/GenBank/DDBJ databases">
        <title>Draft genome sequence of Psychrilyobacter sp. strain SD5 isolated from Black Sea water.</title>
        <authorList>
            <person name="Yadav S."/>
            <person name="Villanueva L."/>
            <person name="Damste J.S.S."/>
        </authorList>
    </citation>
    <scope>NUCLEOTIDE SEQUENCE [LARGE SCALE GENOMIC DNA]</scope>
    <source>
        <strain evidence="2 3">SD5</strain>
    </source>
</reference>
<evidence type="ECO:0000256" key="1">
    <source>
        <dbReference type="SAM" id="Phobius"/>
    </source>
</evidence>
<feature type="transmembrane region" description="Helical" evidence="1">
    <location>
        <begin position="237"/>
        <end position="255"/>
    </location>
</feature>
<evidence type="ECO:0000313" key="3">
    <source>
        <dbReference type="Proteomes" id="UP000263486"/>
    </source>
</evidence>
<dbReference type="Proteomes" id="UP000263486">
    <property type="component" value="Unassembled WGS sequence"/>
</dbReference>
<feature type="transmembrane region" description="Helical" evidence="1">
    <location>
        <begin position="38"/>
        <end position="56"/>
    </location>
</feature>
<comment type="caution">
    <text evidence="2">The sequence shown here is derived from an EMBL/GenBank/DDBJ whole genome shotgun (WGS) entry which is preliminary data.</text>
</comment>
<dbReference type="EMBL" id="QUAJ01000009">
    <property type="protein sequence ID" value="REI41606.1"/>
    <property type="molecule type" value="Genomic_DNA"/>
</dbReference>
<feature type="transmembrane region" description="Helical" evidence="1">
    <location>
        <begin position="165"/>
        <end position="189"/>
    </location>
</feature>
<dbReference type="RefSeq" id="WP_114642111.1">
    <property type="nucleotide sequence ID" value="NZ_JAACIO010000009.1"/>
</dbReference>
<feature type="transmembrane region" description="Helical" evidence="1">
    <location>
        <begin position="97"/>
        <end position="114"/>
    </location>
</feature>
<name>A0ABX9KHZ7_9FUSO</name>
<protein>
    <submittedName>
        <fullName evidence="2">EpsG family protein</fullName>
    </submittedName>
</protein>
<organism evidence="2 3">
    <name type="scientific">Psychrilyobacter piezotolerans</name>
    <dbReference type="NCBI Taxonomy" id="2293438"/>
    <lineage>
        <taxon>Bacteria</taxon>
        <taxon>Fusobacteriati</taxon>
        <taxon>Fusobacteriota</taxon>
        <taxon>Fusobacteriia</taxon>
        <taxon>Fusobacteriales</taxon>
        <taxon>Fusobacteriaceae</taxon>
        <taxon>Psychrilyobacter</taxon>
    </lineage>
</organism>
<gene>
    <name evidence="2" type="ORF">DYH56_06780</name>
</gene>
<accession>A0ABX9KHZ7</accession>